<evidence type="ECO:0000313" key="1">
    <source>
        <dbReference type="EMBL" id="JAE26583.1"/>
    </source>
</evidence>
<name>A0A0A9H152_ARUDO</name>
<organism evidence="1">
    <name type="scientific">Arundo donax</name>
    <name type="common">Giant reed</name>
    <name type="synonym">Donax arundinaceus</name>
    <dbReference type="NCBI Taxonomy" id="35708"/>
    <lineage>
        <taxon>Eukaryota</taxon>
        <taxon>Viridiplantae</taxon>
        <taxon>Streptophyta</taxon>
        <taxon>Embryophyta</taxon>
        <taxon>Tracheophyta</taxon>
        <taxon>Spermatophyta</taxon>
        <taxon>Magnoliopsida</taxon>
        <taxon>Liliopsida</taxon>
        <taxon>Poales</taxon>
        <taxon>Poaceae</taxon>
        <taxon>PACMAD clade</taxon>
        <taxon>Arundinoideae</taxon>
        <taxon>Arundineae</taxon>
        <taxon>Arundo</taxon>
    </lineage>
</organism>
<protein>
    <submittedName>
        <fullName evidence="1">Uncharacterized protein</fullName>
    </submittedName>
</protein>
<sequence length="52" mass="6192">MPSYICCPSVDFSNFVHVFMHQIQKKVSDPRCHLFHCLLTLLSILLMQWREV</sequence>
<dbReference type="EMBL" id="GBRH01171313">
    <property type="protein sequence ID" value="JAE26583.1"/>
    <property type="molecule type" value="Transcribed_RNA"/>
</dbReference>
<accession>A0A0A9H152</accession>
<reference evidence="1" key="2">
    <citation type="journal article" date="2015" name="Data Brief">
        <title>Shoot transcriptome of the giant reed, Arundo donax.</title>
        <authorList>
            <person name="Barrero R.A."/>
            <person name="Guerrero F.D."/>
            <person name="Moolhuijzen P."/>
            <person name="Goolsby J.A."/>
            <person name="Tidwell J."/>
            <person name="Bellgard S.E."/>
            <person name="Bellgard M.I."/>
        </authorList>
    </citation>
    <scope>NUCLEOTIDE SEQUENCE</scope>
    <source>
        <tissue evidence="1">Shoot tissue taken approximately 20 cm above the soil surface</tissue>
    </source>
</reference>
<reference evidence="1" key="1">
    <citation type="submission" date="2014-09" db="EMBL/GenBank/DDBJ databases">
        <authorList>
            <person name="Magalhaes I.L.F."/>
            <person name="Oliveira U."/>
            <person name="Santos F.R."/>
            <person name="Vidigal T.H.D.A."/>
            <person name="Brescovit A.D."/>
            <person name="Santos A.J."/>
        </authorList>
    </citation>
    <scope>NUCLEOTIDE SEQUENCE</scope>
    <source>
        <tissue evidence="1">Shoot tissue taken approximately 20 cm above the soil surface</tissue>
    </source>
</reference>
<proteinExistence type="predicted"/>
<dbReference type="AlphaFoldDB" id="A0A0A9H152"/>